<dbReference type="InterPro" id="IPR015943">
    <property type="entry name" value="WD40/YVTN_repeat-like_dom_sf"/>
</dbReference>
<dbReference type="SMART" id="SM00320">
    <property type="entry name" value="WD40"/>
    <property type="match status" value="5"/>
</dbReference>
<dbReference type="PROSITE" id="PS50294">
    <property type="entry name" value="WD_REPEATS_REGION"/>
    <property type="match status" value="1"/>
</dbReference>
<dbReference type="AlphaFoldDB" id="A0A0V0QN43"/>
<evidence type="ECO:0000256" key="1">
    <source>
        <dbReference type="ARBA" id="ARBA00022574"/>
    </source>
</evidence>
<keyword evidence="1 3" id="KW-0853">WD repeat</keyword>
<dbReference type="Pfam" id="PF00400">
    <property type="entry name" value="WD40"/>
    <property type="match status" value="3"/>
</dbReference>
<dbReference type="InterPro" id="IPR036322">
    <property type="entry name" value="WD40_repeat_dom_sf"/>
</dbReference>
<name>A0A0V0QN43_PSEPJ</name>
<evidence type="ECO:0000313" key="6">
    <source>
        <dbReference type="Proteomes" id="UP000054937"/>
    </source>
</evidence>
<comment type="caution">
    <text evidence="5">The sequence shown here is derived from an EMBL/GenBank/DDBJ whole genome shotgun (WGS) entry which is preliminary data.</text>
</comment>
<feature type="coiled-coil region" evidence="4">
    <location>
        <begin position="97"/>
        <end position="127"/>
    </location>
</feature>
<proteinExistence type="predicted"/>
<feature type="repeat" description="WD" evidence="3">
    <location>
        <begin position="654"/>
        <end position="686"/>
    </location>
</feature>
<dbReference type="EMBL" id="LDAU01000133">
    <property type="protein sequence ID" value="KRX03365.1"/>
    <property type="molecule type" value="Genomic_DNA"/>
</dbReference>
<sequence length="686" mass="81374">MSYKNNNQPIKKAKRFEKLIDGYPFKNQDFDFKSQQQEYLSKTQQQIQQQIENEQKILKQNLQRDNFGINYQDPYALDKMIDSFFYKTEQTQTIDSQNKNENHIQNYQKQEQQLKQQSEHIASVELQNNYEENDSIKYKKGKFEVSCPFHRQNKPQYFCTEPECKASYRIACKDCIVESPHKLHKNEKIQFIEQEVKKQRQLMDKRFNQYKNIVQKIQEPFEQIKELFTQSMNLILSHWLQEYEPELRKLYNIKEFLQLTGENFKICEKFKNKNLSKILFQLSSEEHKSDFLSNYRPDNEKIDLFQRFFKDRTEKLQSYSKQFIQQLLPTYLQEVNYNKLLDWEREEKKNYQKLVDQGFLDPKILEQQQKEKEKKEAKKREMSTTIQGKIQATFQDHKDQISSVLNFQDNYSISASQDGTIKILDLLQQKTYKTVDLQSQEIIKIEQLSDKYILASYQNSTMKIIDAINGLQVENIPLESPAQCMLKFDENNLIYAMKNGNIGIFDFTDLSAPHRTIKNAHKGKINCITKVGETRYATGGNDKMIYLWNLFDEKVGELHGNEDAVLNIVAMDDWNLISSSYDRKILHFNLKANIIEKQITYLNYSQILPEHLWPEKLEIMWSLKKLSRELIVMGGEDKNITIWNYKNQKVLKYLTGHYGIITSLNVSKDGSKIISGDNKSQVLIWT</sequence>
<dbReference type="PANTHER" id="PTHR19848">
    <property type="entry name" value="WD40 REPEAT PROTEIN"/>
    <property type="match status" value="1"/>
</dbReference>
<organism evidence="5 6">
    <name type="scientific">Pseudocohnilembus persalinus</name>
    <name type="common">Ciliate</name>
    <dbReference type="NCBI Taxonomy" id="266149"/>
    <lineage>
        <taxon>Eukaryota</taxon>
        <taxon>Sar</taxon>
        <taxon>Alveolata</taxon>
        <taxon>Ciliophora</taxon>
        <taxon>Intramacronucleata</taxon>
        <taxon>Oligohymenophorea</taxon>
        <taxon>Scuticociliatia</taxon>
        <taxon>Philasterida</taxon>
        <taxon>Pseudocohnilembidae</taxon>
        <taxon>Pseudocohnilembus</taxon>
    </lineage>
</organism>
<accession>A0A0V0QN43</accession>
<keyword evidence="2" id="KW-0677">Repeat</keyword>
<dbReference type="PANTHER" id="PTHR19848:SF8">
    <property type="entry name" value="F-BOX AND WD REPEAT DOMAIN CONTAINING 7"/>
    <property type="match status" value="1"/>
</dbReference>
<dbReference type="InParanoid" id="A0A0V0QN43"/>
<dbReference type="OMA" id="ASYRIAC"/>
<evidence type="ECO:0000313" key="5">
    <source>
        <dbReference type="EMBL" id="KRX03365.1"/>
    </source>
</evidence>
<dbReference type="OrthoDB" id="285937at2759"/>
<dbReference type="Gene3D" id="2.130.10.10">
    <property type="entry name" value="YVTN repeat-like/Quinoprotein amine dehydrogenase"/>
    <property type="match status" value="2"/>
</dbReference>
<dbReference type="PROSITE" id="PS50082">
    <property type="entry name" value="WD_REPEATS_2"/>
    <property type="match status" value="1"/>
</dbReference>
<dbReference type="Proteomes" id="UP000054937">
    <property type="component" value="Unassembled WGS sequence"/>
</dbReference>
<gene>
    <name evidence="5" type="ORF">PPERSA_12644</name>
</gene>
<reference evidence="5 6" key="1">
    <citation type="journal article" date="2015" name="Sci. Rep.">
        <title>Genome of the facultative scuticociliatosis pathogen Pseudocohnilembus persalinus provides insight into its virulence through horizontal gene transfer.</title>
        <authorList>
            <person name="Xiong J."/>
            <person name="Wang G."/>
            <person name="Cheng J."/>
            <person name="Tian M."/>
            <person name="Pan X."/>
            <person name="Warren A."/>
            <person name="Jiang C."/>
            <person name="Yuan D."/>
            <person name="Miao W."/>
        </authorList>
    </citation>
    <scope>NUCLEOTIDE SEQUENCE [LARGE SCALE GENOMIC DNA]</scope>
    <source>
        <strain evidence="5">36N120E</strain>
    </source>
</reference>
<dbReference type="InterPro" id="IPR001680">
    <property type="entry name" value="WD40_rpt"/>
</dbReference>
<keyword evidence="6" id="KW-1185">Reference proteome</keyword>
<evidence type="ECO:0000256" key="3">
    <source>
        <dbReference type="PROSITE-ProRule" id="PRU00221"/>
    </source>
</evidence>
<dbReference type="SUPFAM" id="SSF50978">
    <property type="entry name" value="WD40 repeat-like"/>
    <property type="match status" value="1"/>
</dbReference>
<keyword evidence="4" id="KW-0175">Coiled coil</keyword>
<evidence type="ECO:0000256" key="2">
    <source>
        <dbReference type="ARBA" id="ARBA00022737"/>
    </source>
</evidence>
<dbReference type="SUPFAM" id="SSF57845">
    <property type="entry name" value="B-box zinc-binding domain"/>
    <property type="match status" value="1"/>
</dbReference>
<protein>
    <submittedName>
        <fullName evidence="5">WD40-repeat-containing domain</fullName>
    </submittedName>
</protein>
<evidence type="ECO:0000256" key="4">
    <source>
        <dbReference type="SAM" id="Coils"/>
    </source>
</evidence>